<comment type="caution">
    <text evidence="1">The sequence shown here is derived from an EMBL/GenBank/DDBJ whole genome shotgun (WGS) entry which is preliminary data.</text>
</comment>
<evidence type="ECO:0000313" key="1">
    <source>
        <dbReference type="EMBL" id="MBT0770268.1"/>
    </source>
</evidence>
<organism evidence="1 2">
    <name type="scientific">Kineosporia corallincola</name>
    <dbReference type="NCBI Taxonomy" id="2835133"/>
    <lineage>
        <taxon>Bacteria</taxon>
        <taxon>Bacillati</taxon>
        <taxon>Actinomycetota</taxon>
        <taxon>Actinomycetes</taxon>
        <taxon>Kineosporiales</taxon>
        <taxon>Kineosporiaceae</taxon>
        <taxon>Kineosporia</taxon>
    </lineage>
</organism>
<dbReference type="InterPro" id="IPR011990">
    <property type="entry name" value="TPR-like_helical_dom_sf"/>
</dbReference>
<dbReference type="Pfam" id="PF21810">
    <property type="entry name" value="DUF6880"/>
    <property type="match status" value="1"/>
</dbReference>
<accession>A0ABS5TGP0</accession>
<dbReference type="Proteomes" id="UP001197247">
    <property type="component" value="Unassembled WGS sequence"/>
</dbReference>
<dbReference type="RefSeq" id="WP_214156555.1">
    <property type="nucleotide sequence ID" value="NZ_JAHBAY010000005.1"/>
</dbReference>
<evidence type="ECO:0000313" key="2">
    <source>
        <dbReference type="Proteomes" id="UP001197247"/>
    </source>
</evidence>
<sequence length="417" mass="46797">MTDELSSSVDSLRWDRRRHPYHGRREYAVAVRTVNALGDELVRSGRAAEAVPQLRKAVDRVTRALMYLDDSPGIIGPQLRALMSLYARACTVAPPDPKSLGTWLVKTLCDGPGWPDVHLAEFAVALGPRGITAIERDMERRAAAADPDSWRDMWAIRELREQLAHVSGDVDRYVAVMSGDLGHPGRHLEIAQALAAAGRPDDAIAWARRGISEYTGHHLAGGVRDWLVAVLLERGEITQALDVRRTEFLREPTVDNYRSWAAIASAGNLTDPLPEALGTMRQRLATQPDVSAELVPLLLASGEHEEAWTIASAHRKHLSEQQWASVLADRGRQHPLEVLGHYQELIEQHALNQRDKQRYRRAVVYLAPLRAAYENTDRADKFTQYLNDLRQRHKIRPKFLQTLDAGGWFGTITNGRR</sequence>
<proteinExistence type="predicted"/>
<protein>
    <submittedName>
        <fullName evidence="1">Uncharacterized protein</fullName>
    </submittedName>
</protein>
<gene>
    <name evidence="1" type="ORF">KIH74_15105</name>
</gene>
<keyword evidence="2" id="KW-1185">Reference proteome</keyword>
<name>A0ABS5TGP0_9ACTN</name>
<reference evidence="1 2" key="1">
    <citation type="submission" date="2021-05" db="EMBL/GenBank/DDBJ databases">
        <title>Kineosporia and Streptomyces sp. nov. two new marine actinobacteria isolated from Coral.</title>
        <authorList>
            <person name="Buangrab K."/>
            <person name="Sutthacheep M."/>
            <person name="Yeemin T."/>
            <person name="Harunari E."/>
            <person name="Igarashi Y."/>
            <person name="Kanchanasin P."/>
            <person name="Tanasupawat S."/>
            <person name="Phongsopitanun W."/>
        </authorList>
    </citation>
    <scope>NUCLEOTIDE SEQUENCE [LARGE SCALE GENOMIC DNA]</scope>
    <source>
        <strain evidence="1 2">J2-2</strain>
    </source>
</reference>
<dbReference type="SUPFAM" id="SSF48452">
    <property type="entry name" value="TPR-like"/>
    <property type="match status" value="1"/>
</dbReference>
<dbReference type="InterPro" id="IPR049245">
    <property type="entry name" value="DUF6880"/>
</dbReference>
<dbReference type="EMBL" id="JAHBAY010000005">
    <property type="protein sequence ID" value="MBT0770268.1"/>
    <property type="molecule type" value="Genomic_DNA"/>
</dbReference>
<dbReference type="Gene3D" id="1.25.40.10">
    <property type="entry name" value="Tetratricopeptide repeat domain"/>
    <property type="match status" value="1"/>
</dbReference>